<dbReference type="AlphaFoldDB" id="A0A452TY42"/>
<proteinExistence type="predicted"/>
<name>A0A452TY42_URSMA</name>
<dbReference type="Ensembl" id="ENSUMAT00000015743.1">
    <property type="protein sequence ID" value="ENSUMAP00000013270.1"/>
    <property type="gene ID" value="ENSUMAG00000009802.1"/>
</dbReference>
<organism evidence="1">
    <name type="scientific">Ursus maritimus</name>
    <name type="common">Polar bear</name>
    <name type="synonym">Thalarctos maritimus</name>
    <dbReference type="NCBI Taxonomy" id="29073"/>
    <lineage>
        <taxon>Eukaryota</taxon>
        <taxon>Metazoa</taxon>
        <taxon>Chordata</taxon>
        <taxon>Craniata</taxon>
        <taxon>Vertebrata</taxon>
        <taxon>Euteleostomi</taxon>
        <taxon>Mammalia</taxon>
        <taxon>Eutheria</taxon>
        <taxon>Laurasiatheria</taxon>
        <taxon>Carnivora</taxon>
        <taxon>Caniformia</taxon>
        <taxon>Ursidae</taxon>
        <taxon>Ursus</taxon>
    </lineage>
</organism>
<protein>
    <submittedName>
        <fullName evidence="1">Uncharacterized protein</fullName>
    </submittedName>
</protein>
<accession>A0A452TY42</accession>
<evidence type="ECO:0000313" key="1">
    <source>
        <dbReference type="Ensembl" id="ENSUMAP00000013270"/>
    </source>
</evidence>
<dbReference type="GeneTree" id="ENSGT00840000130804"/>
<sequence length="90" mass="10250">LIYNPFSSPIGSTSEIQLKFIKCSFILITKLELFRHICGWSYSTSCTLCGLPQHVEKYSKFFIAQGVVTVSCNLDALYFLQISHDKYTIC</sequence>
<dbReference type="OMA" id="WSYSTSC"/>
<reference evidence="1" key="1">
    <citation type="submission" date="2019-03" db="UniProtKB">
        <authorList>
            <consortium name="Ensembl"/>
        </authorList>
    </citation>
    <scope>IDENTIFICATION</scope>
</reference>